<dbReference type="EMBL" id="MN577570">
    <property type="protein sequence ID" value="QGT49874.1"/>
    <property type="molecule type" value="Genomic_DNA"/>
</dbReference>
<reference evidence="1" key="1">
    <citation type="journal article" date="2020" name="J. ISSAAS">
        <title>Lactobacilli and other gastrointestinal microbiota of Peromyscus leucopus, reservoir host for agents of Lyme disease and other zoonoses in North America.</title>
        <authorList>
            <person name="Milovic A."/>
            <person name="Bassam K."/>
            <person name="Shao H."/>
            <person name="Chatzistamou I."/>
            <person name="Tufts D.M."/>
            <person name="Diuk-Wasser M."/>
            <person name="Barbour A.G."/>
        </authorList>
    </citation>
    <scope>NUCLEOTIDE SEQUENCE</scope>
    <source>
        <strain evidence="1">LL20</strain>
    </source>
</reference>
<evidence type="ECO:0000313" key="1">
    <source>
        <dbReference type="EMBL" id="QGT49874.1"/>
    </source>
</evidence>
<sequence>MAQQFNPQGMNAQNIKKRYAVLVFIKGSTAPLVLYVQDYQALYQELSERMVSPNAVLIKKETEGPLKEVCFVSNQIAALAIQEEQYLN</sequence>
<accession>A0A650ELN0</accession>
<protein>
    <submittedName>
        <fullName evidence="1">Uncharacterized protein</fullName>
    </submittedName>
</protein>
<dbReference type="AlphaFoldDB" id="A0A650ELN0"/>
<name>A0A650ELN0_9BACT</name>
<proteinExistence type="predicted"/>
<organism evidence="1">
    <name type="scientific">uncultured Candidatus Melainabacteria bacterium</name>
    <dbReference type="NCBI Taxonomy" id="2682970"/>
    <lineage>
        <taxon>Bacteria</taxon>
        <taxon>Bacillati</taxon>
        <taxon>Candidatus Melainabacteria</taxon>
        <taxon>environmental samples</taxon>
    </lineage>
</organism>
<gene>
    <name evidence="1" type="ORF">Melaina855_2610</name>
</gene>